<proteinExistence type="predicted"/>
<dbReference type="EMBL" id="CAJNNV010002010">
    <property type="protein sequence ID" value="CAE8586313.1"/>
    <property type="molecule type" value="Genomic_DNA"/>
</dbReference>
<dbReference type="AlphaFoldDB" id="A0A813DFE0"/>
<dbReference type="Proteomes" id="UP000654075">
    <property type="component" value="Unassembled WGS sequence"/>
</dbReference>
<dbReference type="Gene3D" id="2.60.120.260">
    <property type="entry name" value="Galactose-binding domain-like"/>
    <property type="match status" value="1"/>
</dbReference>
<evidence type="ECO:0000313" key="1">
    <source>
        <dbReference type="EMBL" id="CAE8586313.1"/>
    </source>
</evidence>
<reference evidence="1" key="1">
    <citation type="submission" date="2021-02" db="EMBL/GenBank/DDBJ databases">
        <authorList>
            <person name="Dougan E. K."/>
            <person name="Rhodes N."/>
            <person name="Thang M."/>
            <person name="Chan C."/>
        </authorList>
    </citation>
    <scope>NUCLEOTIDE SEQUENCE</scope>
</reference>
<sequence length="158" mass="16980">AVELTPGAAWRLVNVERTTAPWQLSEVEFHTTSECKGKVNGFPLASSQQAYHEAAKAFDGITKTSSSWVAGCVSSGCEPGQWLGLLLDAPHAFQCIKIYQASPNLVGDPSSAVVRVERWGGTDLGWETVRTFGTVKSGRWVDLIILSATAKFAQKAPS</sequence>
<evidence type="ECO:0000313" key="2">
    <source>
        <dbReference type="Proteomes" id="UP000654075"/>
    </source>
</evidence>
<dbReference type="InterPro" id="IPR008979">
    <property type="entry name" value="Galactose-bd-like_sf"/>
</dbReference>
<protein>
    <submittedName>
        <fullName evidence="1">Uncharacterized protein</fullName>
    </submittedName>
</protein>
<keyword evidence="2" id="KW-1185">Reference proteome</keyword>
<feature type="non-terminal residue" evidence="1">
    <location>
        <position position="158"/>
    </location>
</feature>
<dbReference type="SUPFAM" id="SSF49785">
    <property type="entry name" value="Galactose-binding domain-like"/>
    <property type="match status" value="1"/>
</dbReference>
<organism evidence="1 2">
    <name type="scientific">Polarella glacialis</name>
    <name type="common">Dinoflagellate</name>
    <dbReference type="NCBI Taxonomy" id="89957"/>
    <lineage>
        <taxon>Eukaryota</taxon>
        <taxon>Sar</taxon>
        <taxon>Alveolata</taxon>
        <taxon>Dinophyceae</taxon>
        <taxon>Suessiales</taxon>
        <taxon>Suessiaceae</taxon>
        <taxon>Polarella</taxon>
    </lineage>
</organism>
<comment type="caution">
    <text evidence="1">The sequence shown here is derived from an EMBL/GenBank/DDBJ whole genome shotgun (WGS) entry which is preliminary data.</text>
</comment>
<name>A0A813DFE0_POLGL</name>
<accession>A0A813DFE0</accession>
<gene>
    <name evidence="1" type="ORF">PGLA1383_LOCUS5188</name>
</gene>
<feature type="non-terminal residue" evidence="1">
    <location>
        <position position="1"/>
    </location>
</feature>